<keyword evidence="7" id="KW-1185">Reference proteome</keyword>
<dbReference type="InterPro" id="IPR029016">
    <property type="entry name" value="GAF-like_dom_sf"/>
</dbReference>
<dbReference type="RefSeq" id="WP_344417155.1">
    <property type="nucleotide sequence ID" value="NZ_BAAANN010000009.1"/>
</dbReference>
<dbReference type="Pfam" id="PF09339">
    <property type="entry name" value="HTH_IclR"/>
    <property type="match status" value="1"/>
</dbReference>
<reference evidence="7" key="1">
    <citation type="journal article" date="2019" name="Int. J. Syst. Evol. Microbiol.">
        <title>The Global Catalogue of Microorganisms (GCM) 10K type strain sequencing project: providing services to taxonomists for standard genome sequencing and annotation.</title>
        <authorList>
            <consortium name="The Broad Institute Genomics Platform"/>
            <consortium name="The Broad Institute Genome Sequencing Center for Infectious Disease"/>
            <person name="Wu L."/>
            <person name="Ma J."/>
        </authorList>
    </citation>
    <scope>NUCLEOTIDE SEQUENCE [LARGE SCALE GENOMIC DNA]</scope>
    <source>
        <strain evidence="7">JCM 14545</strain>
    </source>
</reference>
<evidence type="ECO:0000259" key="5">
    <source>
        <dbReference type="PROSITE" id="PS51078"/>
    </source>
</evidence>
<dbReference type="NCBIfam" id="TIGR02431">
    <property type="entry name" value="pcaR_pcaU"/>
    <property type="match status" value="1"/>
</dbReference>
<evidence type="ECO:0000313" key="7">
    <source>
        <dbReference type="Proteomes" id="UP001501116"/>
    </source>
</evidence>
<feature type="domain" description="HTH iclR-type" evidence="4">
    <location>
        <begin position="14"/>
        <end position="74"/>
    </location>
</feature>
<dbReference type="InterPro" id="IPR012794">
    <property type="entry name" value="PcaR_PcaU"/>
</dbReference>
<dbReference type="Gene3D" id="1.10.10.10">
    <property type="entry name" value="Winged helix-like DNA-binding domain superfamily/Winged helix DNA-binding domain"/>
    <property type="match status" value="1"/>
</dbReference>
<dbReference type="InterPro" id="IPR005471">
    <property type="entry name" value="Tscrpt_reg_IclR_N"/>
</dbReference>
<feature type="domain" description="IclR-ED" evidence="5">
    <location>
        <begin position="75"/>
        <end position="259"/>
    </location>
</feature>
<dbReference type="InterPro" id="IPR036390">
    <property type="entry name" value="WH_DNA-bd_sf"/>
</dbReference>
<keyword evidence="3" id="KW-0804">Transcription</keyword>
<evidence type="ECO:0000259" key="4">
    <source>
        <dbReference type="PROSITE" id="PS51077"/>
    </source>
</evidence>
<sequence>MDEPGQSVRGAHHVQSLERGLAVIRAFDAEAPHLTLSDVARSTGLTRAAARRFLLTLVDLGYVRTDGKYFSLTARVLELGYSFLSSMTLPEVAQPHLERLSSEVGESSSMSVLDGTEIVYVARVAVSRIMTVTINVGTRFPAYATSMGHVLLAGLDDAEFDAYLDAAKFDRLTSHTLTSPPALRAELAKVREQGWAIVDQELEEGLRSVAAPIRDRGGPVVAAVNVSTHASRTSPEVAREQMVPPLLAAAQRIEADLALSPVRAHHG</sequence>
<dbReference type="SMART" id="SM00346">
    <property type="entry name" value="HTH_ICLR"/>
    <property type="match status" value="1"/>
</dbReference>
<dbReference type="SUPFAM" id="SSF46785">
    <property type="entry name" value="Winged helix' DNA-binding domain"/>
    <property type="match status" value="1"/>
</dbReference>
<protein>
    <submittedName>
        <fullName evidence="6">IclR family transcriptional regulator C-terminal domain-containing protein</fullName>
    </submittedName>
</protein>
<keyword evidence="1" id="KW-0805">Transcription regulation</keyword>
<dbReference type="Pfam" id="PF01614">
    <property type="entry name" value="IclR_C"/>
    <property type="match status" value="1"/>
</dbReference>
<name>A0ABP5C285_9PSEU</name>
<dbReference type="InterPro" id="IPR050707">
    <property type="entry name" value="HTH_MetabolicPath_Reg"/>
</dbReference>
<proteinExistence type="predicted"/>
<organism evidence="6 7">
    <name type="scientific">Amycolatopsis minnesotensis</name>
    <dbReference type="NCBI Taxonomy" id="337894"/>
    <lineage>
        <taxon>Bacteria</taxon>
        <taxon>Bacillati</taxon>
        <taxon>Actinomycetota</taxon>
        <taxon>Actinomycetes</taxon>
        <taxon>Pseudonocardiales</taxon>
        <taxon>Pseudonocardiaceae</taxon>
        <taxon>Amycolatopsis</taxon>
    </lineage>
</organism>
<dbReference type="InterPro" id="IPR014757">
    <property type="entry name" value="Tscrpt_reg_IclR_C"/>
</dbReference>
<dbReference type="SUPFAM" id="SSF55781">
    <property type="entry name" value="GAF domain-like"/>
    <property type="match status" value="1"/>
</dbReference>
<evidence type="ECO:0000256" key="1">
    <source>
        <dbReference type="ARBA" id="ARBA00023015"/>
    </source>
</evidence>
<evidence type="ECO:0000256" key="2">
    <source>
        <dbReference type="ARBA" id="ARBA00023125"/>
    </source>
</evidence>
<evidence type="ECO:0000256" key="3">
    <source>
        <dbReference type="ARBA" id="ARBA00023163"/>
    </source>
</evidence>
<dbReference type="PANTHER" id="PTHR30136:SF34">
    <property type="entry name" value="TRANSCRIPTIONAL REGULATOR"/>
    <property type="match status" value="1"/>
</dbReference>
<evidence type="ECO:0000313" key="6">
    <source>
        <dbReference type="EMBL" id="GAA1954913.1"/>
    </source>
</evidence>
<comment type="caution">
    <text evidence="6">The sequence shown here is derived from an EMBL/GenBank/DDBJ whole genome shotgun (WGS) entry which is preliminary data.</text>
</comment>
<dbReference type="InterPro" id="IPR036388">
    <property type="entry name" value="WH-like_DNA-bd_sf"/>
</dbReference>
<accession>A0ABP5C285</accession>
<dbReference type="EMBL" id="BAAANN010000009">
    <property type="protein sequence ID" value="GAA1954913.1"/>
    <property type="molecule type" value="Genomic_DNA"/>
</dbReference>
<dbReference type="Proteomes" id="UP001501116">
    <property type="component" value="Unassembled WGS sequence"/>
</dbReference>
<dbReference type="Gene3D" id="3.30.450.40">
    <property type="match status" value="1"/>
</dbReference>
<keyword evidence="2" id="KW-0238">DNA-binding</keyword>
<dbReference type="PROSITE" id="PS51077">
    <property type="entry name" value="HTH_ICLR"/>
    <property type="match status" value="1"/>
</dbReference>
<gene>
    <name evidence="6" type="ORF">GCM10009754_25570</name>
</gene>
<dbReference type="PANTHER" id="PTHR30136">
    <property type="entry name" value="HELIX-TURN-HELIX TRANSCRIPTIONAL REGULATOR, ICLR FAMILY"/>
    <property type="match status" value="1"/>
</dbReference>
<dbReference type="PROSITE" id="PS51078">
    <property type="entry name" value="ICLR_ED"/>
    <property type="match status" value="1"/>
</dbReference>